<evidence type="ECO:0000259" key="7">
    <source>
        <dbReference type="Pfam" id="PF00155"/>
    </source>
</evidence>
<keyword evidence="9" id="KW-1185">Reference proteome</keyword>
<dbReference type="InterPro" id="IPR015422">
    <property type="entry name" value="PyrdxlP-dep_Trfase_small"/>
</dbReference>
<dbReference type="OrthoDB" id="7042322at2759"/>
<dbReference type="GO" id="GO:0005739">
    <property type="term" value="C:mitochondrion"/>
    <property type="evidence" value="ECO:0007669"/>
    <property type="project" value="TreeGrafter"/>
</dbReference>
<evidence type="ECO:0000256" key="2">
    <source>
        <dbReference type="ARBA" id="ARBA00007441"/>
    </source>
</evidence>
<dbReference type="InterPro" id="IPR015424">
    <property type="entry name" value="PyrdxlP-dep_Trfase"/>
</dbReference>
<dbReference type="PANTHER" id="PTHR43807">
    <property type="entry name" value="FI04487P"/>
    <property type="match status" value="1"/>
</dbReference>
<dbReference type="Gene3D" id="3.40.640.10">
    <property type="entry name" value="Type I PLP-dependent aspartate aminotransferase-like (Major domain)"/>
    <property type="match status" value="1"/>
</dbReference>
<evidence type="ECO:0000256" key="3">
    <source>
        <dbReference type="ARBA" id="ARBA00022576"/>
    </source>
</evidence>
<dbReference type="InterPro" id="IPR004839">
    <property type="entry name" value="Aminotransferase_I/II_large"/>
</dbReference>
<dbReference type="Pfam" id="PF00155">
    <property type="entry name" value="Aminotran_1_2"/>
    <property type="match status" value="1"/>
</dbReference>
<dbReference type="GO" id="GO:0030170">
    <property type="term" value="F:pyridoxal phosphate binding"/>
    <property type="evidence" value="ECO:0007669"/>
    <property type="project" value="InterPro"/>
</dbReference>
<proteinExistence type="inferred from homology"/>
<reference evidence="8" key="1">
    <citation type="submission" date="2020-11" db="EMBL/GenBank/DDBJ databases">
        <authorList>
            <person name="Tran Van P."/>
        </authorList>
    </citation>
    <scope>NUCLEOTIDE SEQUENCE</scope>
</reference>
<keyword evidence="3" id="KW-0032">Aminotransferase</keyword>
<accession>A0A7R9PTV0</accession>
<comment type="pathway">
    <text evidence="6">Amino-acid degradation; L-kynurenine degradation; kynurenate from L-kynurenine: step 1/2.</text>
</comment>
<dbReference type="InterPro" id="IPR015421">
    <property type="entry name" value="PyrdxlP-dep_Trfase_major"/>
</dbReference>
<comment type="cofactor">
    <cofactor evidence="1">
        <name>pyridoxal 5'-phosphate</name>
        <dbReference type="ChEBI" id="CHEBI:597326"/>
    </cofactor>
</comment>
<dbReference type="Gene3D" id="3.90.1150.10">
    <property type="entry name" value="Aspartate Aminotransferase, domain 1"/>
    <property type="match status" value="1"/>
</dbReference>
<evidence type="ECO:0000313" key="9">
    <source>
        <dbReference type="Proteomes" id="UP000759131"/>
    </source>
</evidence>
<evidence type="ECO:0000313" key="8">
    <source>
        <dbReference type="EMBL" id="CAD7620621.1"/>
    </source>
</evidence>
<dbReference type="GO" id="GO:0016212">
    <property type="term" value="F:kynurenine-oxoglutarate transaminase activity"/>
    <property type="evidence" value="ECO:0007669"/>
    <property type="project" value="TreeGrafter"/>
</dbReference>
<organism evidence="8">
    <name type="scientific">Medioppia subpectinata</name>
    <dbReference type="NCBI Taxonomy" id="1979941"/>
    <lineage>
        <taxon>Eukaryota</taxon>
        <taxon>Metazoa</taxon>
        <taxon>Ecdysozoa</taxon>
        <taxon>Arthropoda</taxon>
        <taxon>Chelicerata</taxon>
        <taxon>Arachnida</taxon>
        <taxon>Acari</taxon>
        <taxon>Acariformes</taxon>
        <taxon>Sarcoptiformes</taxon>
        <taxon>Oribatida</taxon>
        <taxon>Brachypylina</taxon>
        <taxon>Oppioidea</taxon>
        <taxon>Oppiidae</taxon>
        <taxon>Medioppia</taxon>
    </lineage>
</organism>
<evidence type="ECO:0000256" key="6">
    <source>
        <dbReference type="ARBA" id="ARBA00024016"/>
    </source>
</evidence>
<keyword evidence="5" id="KW-0663">Pyridoxal phosphate</keyword>
<dbReference type="InterPro" id="IPR051326">
    <property type="entry name" value="Kynurenine-oxoglutarate_AT"/>
</dbReference>
<feature type="domain" description="Aminotransferase class I/classII large" evidence="7">
    <location>
        <begin position="15"/>
        <end position="389"/>
    </location>
</feature>
<dbReference type="CDD" id="cd00609">
    <property type="entry name" value="AAT_like"/>
    <property type="match status" value="1"/>
</dbReference>
<keyword evidence="4" id="KW-0808">Transferase</keyword>
<dbReference type="FunFam" id="3.40.640.10:FF:000024">
    <property type="entry name" value="Kynurenine--oxoglutarate transaminase 3"/>
    <property type="match status" value="1"/>
</dbReference>
<evidence type="ECO:0000256" key="4">
    <source>
        <dbReference type="ARBA" id="ARBA00022679"/>
    </source>
</evidence>
<comment type="similarity">
    <text evidence="2">Belongs to the class-I pyridoxal-phosphate-dependent aminotransferase family.</text>
</comment>
<name>A0A7R9PTV0_9ACAR</name>
<protein>
    <recommendedName>
        <fullName evidence="7">Aminotransferase class I/classII large domain-containing protein</fullName>
    </recommendedName>
</protein>
<gene>
    <name evidence="8" type="ORF">OSB1V03_LOCUS1102</name>
</gene>
<dbReference type="PANTHER" id="PTHR43807:SF20">
    <property type="entry name" value="FI04487P"/>
    <property type="match status" value="1"/>
</dbReference>
<evidence type="ECO:0000256" key="1">
    <source>
        <dbReference type="ARBA" id="ARBA00001933"/>
    </source>
</evidence>
<dbReference type="EMBL" id="CAJPIZ010000289">
    <property type="protein sequence ID" value="CAG2101051.1"/>
    <property type="molecule type" value="Genomic_DNA"/>
</dbReference>
<dbReference type="AlphaFoldDB" id="A0A7R9PTV0"/>
<dbReference type="SUPFAM" id="SSF53383">
    <property type="entry name" value="PLP-dependent transferases"/>
    <property type="match status" value="1"/>
</dbReference>
<dbReference type="Proteomes" id="UP000759131">
    <property type="component" value="Unassembled WGS sequence"/>
</dbReference>
<sequence length="409" mass="46197">MCLEFDDLVAQYNPIDIGNGFPNYNPPKHLLDALRDVTANDTSWRLHQYADFRGDPRLRRAIAKLSEPLIKRHIDADREVLVTIGAIQALDLVTKSFVNPGDEVIFFSPFFVQYEQIIRLEGGVPILVPLKTLNGQKPREANDLSFDRKELEAAFNNRTKMIWVNNPNNPTGKSFTEEELTFIGQLCEKHDVIIISDEVGQWYNYGGQPHVRLASLPGMWKRTITVVSGGKTFSNIGWRIGWAFGPEELLWGLAVGLSASVLAVPTPTQVAFAMALEVEIERLNTNQSYFSWLSTESMAKRDRFLKILNEMGVDAIKPNAGYFIVTNFTNIVNRIDLSLEKDTRTGFQLALWLIRQKGLSAFPGNLFYPTDQKDDSEFVLRMCFIKTDALIDKIEGILKNTFAVKANSS</sequence>
<evidence type="ECO:0000256" key="5">
    <source>
        <dbReference type="ARBA" id="ARBA00022898"/>
    </source>
</evidence>
<dbReference type="EMBL" id="OC854864">
    <property type="protein sequence ID" value="CAD7620621.1"/>
    <property type="molecule type" value="Genomic_DNA"/>
</dbReference>